<comment type="caution">
    <text evidence="7">The sequence shown here is derived from an EMBL/GenBank/DDBJ whole genome shotgun (WGS) entry which is preliminary data.</text>
</comment>
<dbReference type="Proteomes" id="UP000630718">
    <property type="component" value="Unassembled WGS sequence"/>
</dbReference>
<dbReference type="InterPro" id="IPR036390">
    <property type="entry name" value="WH_DNA-bd_sf"/>
</dbReference>
<dbReference type="SUPFAM" id="SSF46785">
    <property type="entry name" value="Winged helix' DNA-binding domain"/>
    <property type="match status" value="1"/>
</dbReference>
<dbReference type="Gene3D" id="1.10.10.10">
    <property type="entry name" value="Winged helix-like DNA-binding domain superfamily/Winged helix DNA-binding domain"/>
    <property type="match status" value="1"/>
</dbReference>
<dbReference type="InterPro" id="IPR011991">
    <property type="entry name" value="ArsR-like_HTH"/>
</dbReference>
<keyword evidence="2" id="KW-0808">Transferase</keyword>
<dbReference type="SUPFAM" id="SSF53335">
    <property type="entry name" value="S-adenosyl-L-methionine-dependent methyltransferases"/>
    <property type="match status" value="1"/>
</dbReference>
<dbReference type="InterPro" id="IPR001077">
    <property type="entry name" value="COMT_C"/>
</dbReference>
<dbReference type="PROSITE" id="PS51683">
    <property type="entry name" value="SAM_OMT_II"/>
    <property type="match status" value="1"/>
</dbReference>
<evidence type="ECO:0000256" key="3">
    <source>
        <dbReference type="ARBA" id="ARBA00022691"/>
    </source>
</evidence>
<dbReference type="Pfam" id="PF00891">
    <property type="entry name" value="Methyltransf_2"/>
    <property type="match status" value="1"/>
</dbReference>
<evidence type="ECO:0000259" key="6">
    <source>
        <dbReference type="Pfam" id="PF08100"/>
    </source>
</evidence>
<evidence type="ECO:0000259" key="5">
    <source>
        <dbReference type="Pfam" id="PF00891"/>
    </source>
</evidence>
<proteinExistence type="predicted"/>
<feature type="domain" description="O-methyltransferase dimerisation" evidence="6">
    <location>
        <begin position="18"/>
        <end position="86"/>
    </location>
</feature>
<keyword evidence="1" id="KW-0489">Methyltransferase</keyword>
<protein>
    <submittedName>
        <fullName evidence="7">Hydroxyneurosporene-O-methyltransferase</fullName>
    </submittedName>
</protein>
<dbReference type="Gene3D" id="3.40.50.150">
    <property type="entry name" value="Vaccinia Virus protein VP39"/>
    <property type="match status" value="1"/>
</dbReference>
<dbReference type="EMBL" id="BNBI01000008">
    <property type="protein sequence ID" value="GHF10520.1"/>
    <property type="molecule type" value="Genomic_DNA"/>
</dbReference>
<name>A0A919AJJ6_9ACTN</name>
<feature type="active site" description="Proton acceptor" evidence="4">
    <location>
        <position position="244"/>
    </location>
</feature>
<sequence>MSEVSSSIRVREDMYAGWLSAAVYSAARLRVADHLADGPLGVDELAERTGTDAGSLYRLLRALAGAGYFREEEGRRFAITPLAGYLRSDTEDSVKDLVLFYGREVYRAYGALADAVRTGERAFDMEYGMPLWDYLNTVRDTGDAFRKGMGAATWTEQLPLPRTYSFDGIDTLVDVGGGTGSMLAAVLHEHPGMKGVLVEIPAGIDHTMRHFKEADVQDRVEVREGSAFDELPEGDAYLISCVLHAMDDEQSVRALRRMRESIRPGGRVIVLERIVPPGNEPGLARMLDLTMMLMNGGKERTEQEWRDLFTASGFRFTRAVEMPYFQGGAELYAIEGVPVED</sequence>
<keyword evidence="8" id="KW-1185">Reference proteome</keyword>
<reference evidence="7" key="2">
    <citation type="submission" date="2020-09" db="EMBL/GenBank/DDBJ databases">
        <authorList>
            <person name="Sun Q."/>
            <person name="Ohkuma M."/>
        </authorList>
    </citation>
    <scope>NUCLEOTIDE SEQUENCE</scope>
    <source>
        <strain evidence="7">JCM 4477</strain>
    </source>
</reference>
<dbReference type="InterPro" id="IPR012967">
    <property type="entry name" value="COMT_dimerisation"/>
</dbReference>
<evidence type="ECO:0000256" key="2">
    <source>
        <dbReference type="ARBA" id="ARBA00022679"/>
    </source>
</evidence>
<dbReference type="PANTHER" id="PTHR43712:SF2">
    <property type="entry name" value="O-METHYLTRANSFERASE CICE"/>
    <property type="match status" value="1"/>
</dbReference>
<dbReference type="GO" id="GO:0032259">
    <property type="term" value="P:methylation"/>
    <property type="evidence" value="ECO:0007669"/>
    <property type="project" value="UniProtKB-KW"/>
</dbReference>
<dbReference type="CDD" id="cd00090">
    <property type="entry name" value="HTH_ARSR"/>
    <property type="match status" value="1"/>
</dbReference>
<evidence type="ECO:0000313" key="8">
    <source>
        <dbReference type="Proteomes" id="UP000630718"/>
    </source>
</evidence>
<gene>
    <name evidence="7" type="ORF">GCM10018772_39400</name>
</gene>
<dbReference type="GO" id="GO:0008171">
    <property type="term" value="F:O-methyltransferase activity"/>
    <property type="evidence" value="ECO:0007669"/>
    <property type="project" value="InterPro"/>
</dbReference>
<dbReference type="Pfam" id="PF08100">
    <property type="entry name" value="Dimerisation"/>
    <property type="match status" value="1"/>
</dbReference>
<accession>A0A919AJJ6</accession>
<dbReference type="AlphaFoldDB" id="A0A919AJJ6"/>
<evidence type="ECO:0000313" key="7">
    <source>
        <dbReference type="EMBL" id="GHF10520.1"/>
    </source>
</evidence>
<dbReference type="InterPro" id="IPR036388">
    <property type="entry name" value="WH-like_DNA-bd_sf"/>
</dbReference>
<dbReference type="RefSeq" id="WP_190205648.1">
    <property type="nucleotide sequence ID" value="NZ_BNBI01000008.1"/>
</dbReference>
<evidence type="ECO:0000256" key="1">
    <source>
        <dbReference type="ARBA" id="ARBA00022603"/>
    </source>
</evidence>
<organism evidence="7 8">
    <name type="scientific">Streptomyces fumanus</name>
    <dbReference type="NCBI Taxonomy" id="67302"/>
    <lineage>
        <taxon>Bacteria</taxon>
        <taxon>Bacillati</taxon>
        <taxon>Actinomycetota</taxon>
        <taxon>Actinomycetes</taxon>
        <taxon>Kitasatosporales</taxon>
        <taxon>Streptomycetaceae</taxon>
        <taxon>Streptomyces</taxon>
    </lineage>
</organism>
<evidence type="ECO:0000256" key="4">
    <source>
        <dbReference type="PIRSR" id="PIRSR005739-1"/>
    </source>
</evidence>
<dbReference type="InterPro" id="IPR029063">
    <property type="entry name" value="SAM-dependent_MTases_sf"/>
</dbReference>
<feature type="domain" description="O-methyltransferase C-terminal" evidence="5">
    <location>
        <begin position="109"/>
        <end position="315"/>
    </location>
</feature>
<dbReference type="CDD" id="cd02440">
    <property type="entry name" value="AdoMet_MTases"/>
    <property type="match status" value="1"/>
</dbReference>
<dbReference type="PANTHER" id="PTHR43712">
    <property type="entry name" value="PUTATIVE (AFU_ORTHOLOGUE AFUA_4G14580)-RELATED"/>
    <property type="match status" value="1"/>
</dbReference>
<keyword evidence="3" id="KW-0949">S-adenosyl-L-methionine</keyword>
<dbReference type="GO" id="GO:0046983">
    <property type="term" value="F:protein dimerization activity"/>
    <property type="evidence" value="ECO:0007669"/>
    <property type="project" value="InterPro"/>
</dbReference>
<dbReference type="PIRSF" id="PIRSF005739">
    <property type="entry name" value="O-mtase"/>
    <property type="match status" value="1"/>
</dbReference>
<dbReference type="InterPro" id="IPR016461">
    <property type="entry name" value="COMT-like"/>
</dbReference>
<reference evidence="7" key="1">
    <citation type="journal article" date="2014" name="Int. J. Syst. Evol. Microbiol.">
        <title>Complete genome sequence of Corynebacterium casei LMG S-19264T (=DSM 44701T), isolated from a smear-ripened cheese.</title>
        <authorList>
            <consortium name="US DOE Joint Genome Institute (JGI-PGF)"/>
            <person name="Walter F."/>
            <person name="Albersmeier A."/>
            <person name="Kalinowski J."/>
            <person name="Ruckert C."/>
        </authorList>
    </citation>
    <scope>NUCLEOTIDE SEQUENCE</scope>
    <source>
        <strain evidence="7">JCM 4477</strain>
    </source>
</reference>